<keyword evidence="2" id="KW-1185">Reference proteome</keyword>
<dbReference type="Proteomes" id="UP000002770">
    <property type="component" value="Unassembled WGS sequence"/>
</dbReference>
<dbReference type="STRING" id="658187.LDG_6150"/>
<gene>
    <name evidence="1" type="ORF">LDG_6150</name>
</gene>
<evidence type="ECO:0000313" key="2">
    <source>
        <dbReference type="Proteomes" id="UP000002770"/>
    </source>
</evidence>
<dbReference type="eggNOG" id="COG0666">
    <property type="taxonomic scope" value="Bacteria"/>
</dbReference>
<sequence>MMAIIENNQIMKKFIKLAPVHQTGHNCKTTAIATTDNYFSKRQGFKPMPLHKKSIAPLSIRQLAKTKGSVQGELLEIRQFSEIFADLGYETELVAVHDDFDSFKNTITNNIKNGNLVIACFAVDRRTGLPTTHYERDNEHAAILHGFDETTGQLDMTHWDEHRKTTMLDFYNSSMSLLEQRNPEYYVNIKHKDNEKKYDLISAQTGISFPSGIPTGTSIKKSLVPAPQSGFRGKLLVIKQPQLQNILAARNRLLIGDHKEIIIKLLENIKIKTDELIKKGNKKNKPFYDYQKAGKAALKLDKQLTAAAKQFLDDDELTLEEFKHQCETAINAAKPEFAKHRGWHQINSTLRTFLEVLAILSIVPAIMVAIGTKRGYQGIFFKTPKTDAAEKIESFMENLNKLR</sequence>
<name>G9EL91_9GAMM</name>
<dbReference type="EMBL" id="JH413808">
    <property type="protein sequence ID" value="EHL31980.1"/>
    <property type="molecule type" value="Genomic_DNA"/>
</dbReference>
<dbReference type="AlphaFoldDB" id="G9EL91"/>
<accession>G9EL91</accession>
<protein>
    <submittedName>
        <fullName evidence="1">Uncharacterized protein</fullName>
    </submittedName>
</protein>
<dbReference type="HOGENOM" id="CLU_682947_0_0_6"/>
<dbReference type="InParanoid" id="G9EL91"/>
<evidence type="ECO:0000313" key="1">
    <source>
        <dbReference type="EMBL" id="EHL31980.1"/>
    </source>
</evidence>
<proteinExistence type="predicted"/>
<organism evidence="1 2">
    <name type="scientific">Legionella drancourtii LLAP12</name>
    <dbReference type="NCBI Taxonomy" id="658187"/>
    <lineage>
        <taxon>Bacteria</taxon>
        <taxon>Pseudomonadati</taxon>
        <taxon>Pseudomonadota</taxon>
        <taxon>Gammaproteobacteria</taxon>
        <taxon>Legionellales</taxon>
        <taxon>Legionellaceae</taxon>
        <taxon>Legionella</taxon>
    </lineage>
</organism>
<reference evidence="1 2" key="1">
    <citation type="journal article" date="2011" name="BMC Genomics">
        <title>Insight into cross-talk between intra-amoebal pathogens.</title>
        <authorList>
            <person name="Gimenez G."/>
            <person name="Bertelli C."/>
            <person name="Moliner C."/>
            <person name="Robert C."/>
            <person name="Raoult D."/>
            <person name="Fournier P.E."/>
            <person name="Greub G."/>
        </authorList>
    </citation>
    <scope>NUCLEOTIDE SEQUENCE [LARGE SCALE GENOMIC DNA]</scope>
    <source>
        <strain evidence="1 2">LLAP12</strain>
    </source>
</reference>